<dbReference type="InterPro" id="IPR001325">
    <property type="entry name" value="IL-4/IL-13"/>
</dbReference>
<dbReference type="Gene3D" id="1.20.1250.10">
    <property type="match status" value="1"/>
</dbReference>
<feature type="chain" id="PRO_5003454778" description="Interleukin-13" evidence="3">
    <location>
        <begin position="19"/>
        <end position="137"/>
    </location>
</feature>
<dbReference type="GO" id="GO:0032733">
    <property type="term" value="P:positive regulation of interleukin-10 production"/>
    <property type="evidence" value="ECO:0007669"/>
    <property type="project" value="Ensembl"/>
</dbReference>
<reference evidence="4 5" key="1">
    <citation type="submission" date="2009-06" db="EMBL/GenBank/DDBJ databases">
        <title>The Genome Sequence of Loxodonta africana (African elephant).</title>
        <authorList>
            <person name="Di Palma F."/>
            <person name="Heiman D."/>
            <person name="Young S."/>
            <person name="Johnson J."/>
            <person name="Lander E.S."/>
            <person name="Lindblad-Toh K."/>
        </authorList>
    </citation>
    <scope>NUCLEOTIDE SEQUENCE [LARGE SCALE GENOMIC DNA]</scope>
    <source>
        <strain evidence="4 5">Isolate ISIS603380</strain>
    </source>
</reference>
<dbReference type="GO" id="GO:0005125">
    <property type="term" value="F:cytokine activity"/>
    <property type="evidence" value="ECO:0007669"/>
    <property type="project" value="Ensembl"/>
</dbReference>
<dbReference type="GO" id="GO:2000352">
    <property type="term" value="P:negative regulation of endothelial cell apoptotic process"/>
    <property type="evidence" value="ECO:0007669"/>
    <property type="project" value="Ensembl"/>
</dbReference>
<dbReference type="InterPro" id="IPR009079">
    <property type="entry name" value="4_helix_cytokine-like_core"/>
</dbReference>
<dbReference type="SUPFAM" id="SSF47266">
    <property type="entry name" value="4-helical cytokines"/>
    <property type="match status" value="1"/>
</dbReference>
<dbReference type="GO" id="GO:0007179">
    <property type="term" value="P:transforming growth factor beta receptor signaling pathway"/>
    <property type="evidence" value="ECO:0007669"/>
    <property type="project" value="Ensembl"/>
</dbReference>
<dbReference type="GO" id="GO:0005126">
    <property type="term" value="F:cytokine receptor binding"/>
    <property type="evidence" value="ECO:0007669"/>
    <property type="project" value="InterPro"/>
</dbReference>
<dbReference type="eggNOG" id="ENOG502SZKX">
    <property type="taxonomic scope" value="Eukaryota"/>
</dbReference>
<reference evidence="4" key="2">
    <citation type="submission" date="2025-08" db="UniProtKB">
        <authorList>
            <consortium name="Ensembl"/>
        </authorList>
    </citation>
    <scope>IDENTIFICATION</scope>
    <source>
        <strain evidence="4">Isolate ISIS603380</strain>
    </source>
</reference>
<sequence>MALWLTVVIALTCIGGLASPVPVYNRHIWVLRELIGELINITQNQLPQASLCNGSMVWNVNLTTNVYCAAMEALSNVSDCRAIEKTKRNLSGACEQYKAPASQVSSLQVRDTKIELITFMKNLLDHLRRIYRYRSVN</sequence>
<evidence type="ECO:0000256" key="2">
    <source>
        <dbReference type="ARBA" id="ARBA00016752"/>
    </source>
</evidence>
<dbReference type="GO" id="GO:1903660">
    <property type="term" value="P:negative regulation of complement-dependent cytotoxicity"/>
    <property type="evidence" value="ECO:0007669"/>
    <property type="project" value="Ensembl"/>
</dbReference>
<dbReference type="InParanoid" id="G3T2N9"/>
<dbReference type="GO" id="GO:0006955">
    <property type="term" value="P:immune response"/>
    <property type="evidence" value="ECO:0007669"/>
    <property type="project" value="InterPro"/>
</dbReference>
<dbReference type="GeneTree" id="ENSGT00390000003225"/>
<dbReference type="GO" id="GO:0045944">
    <property type="term" value="P:positive regulation of transcription by RNA polymerase II"/>
    <property type="evidence" value="ECO:0007669"/>
    <property type="project" value="Ensembl"/>
</dbReference>
<dbReference type="FunCoup" id="G3T2N9">
    <property type="interactions" value="54"/>
</dbReference>
<proteinExistence type="predicted"/>
<accession>G3T2N9</accession>
<organism evidence="4 5">
    <name type="scientific">Loxodonta africana</name>
    <name type="common">African elephant</name>
    <dbReference type="NCBI Taxonomy" id="9785"/>
    <lineage>
        <taxon>Eukaryota</taxon>
        <taxon>Metazoa</taxon>
        <taxon>Chordata</taxon>
        <taxon>Craniata</taxon>
        <taxon>Vertebrata</taxon>
        <taxon>Euteleostomi</taxon>
        <taxon>Mammalia</taxon>
        <taxon>Eutheria</taxon>
        <taxon>Afrotheria</taxon>
        <taxon>Proboscidea</taxon>
        <taxon>Elephantidae</taxon>
        <taxon>Loxodonta</taxon>
    </lineage>
</organism>
<evidence type="ECO:0000313" key="5">
    <source>
        <dbReference type="Proteomes" id="UP000007646"/>
    </source>
</evidence>
<dbReference type="GO" id="GO:0005576">
    <property type="term" value="C:extracellular region"/>
    <property type="evidence" value="ECO:0007669"/>
    <property type="project" value="Ensembl"/>
</dbReference>
<protein>
    <recommendedName>
        <fullName evidence="2">Interleukin-13</fullName>
    </recommendedName>
</protein>
<dbReference type="GO" id="GO:0050728">
    <property type="term" value="P:negative regulation of inflammatory response"/>
    <property type="evidence" value="ECO:0007669"/>
    <property type="project" value="Ensembl"/>
</dbReference>
<dbReference type="InterPro" id="IPR020470">
    <property type="entry name" value="IL-13"/>
</dbReference>
<evidence type="ECO:0000313" key="4">
    <source>
        <dbReference type="Ensembl" id="ENSLAFP00000007442.2"/>
    </source>
</evidence>
<dbReference type="SMART" id="SM00190">
    <property type="entry name" value="IL4_13"/>
    <property type="match status" value="1"/>
</dbReference>
<dbReference type="HOGENOM" id="CLU_158063_0_0_1"/>
<dbReference type="PANTHER" id="PTHR48486:SF1">
    <property type="entry name" value="INTERLEUKIN-13"/>
    <property type="match status" value="1"/>
</dbReference>
<dbReference type="STRING" id="9785.ENSLAFP00000007442"/>
<name>G3T2N9_LOXAF</name>
<dbReference type="Proteomes" id="UP000007646">
    <property type="component" value="Unassembled WGS sequence"/>
</dbReference>
<dbReference type="Pfam" id="PF03487">
    <property type="entry name" value="IL13"/>
    <property type="match status" value="1"/>
</dbReference>
<comment type="subunit">
    <text evidence="1">Interacts with IL13RA2.</text>
</comment>
<keyword evidence="3" id="KW-0732">Signal</keyword>
<gene>
    <name evidence="4" type="primary">IL13</name>
</gene>
<dbReference type="PANTHER" id="PTHR48486">
    <property type="entry name" value="INTERLEUKIN-13"/>
    <property type="match status" value="1"/>
</dbReference>
<keyword evidence="5" id="KW-1185">Reference proteome</keyword>
<dbReference type="GO" id="GO:0042116">
    <property type="term" value="P:macrophage activation"/>
    <property type="evidence" value="ECO:0007669"/>
    <property type="project" value="Ensembl"/>
</dbReference>
<dbReference type="OMA" id="KTPLCNG"/>
<evidence type="ECO:0000256" key="1">
    <source>
        <dbReference type="ARBA" id="ARBA00011337"/>
    </source>
</evidence>
<dbReference type="GO" id="GO:0032905">
    <property type="term" value="P:transforming growth factor beta1 production"/>
    <property type="evidence" value="ECO:0007669"/>
    <property type="project" value="Ensembl"/>
</dbReference>
<reference evidence="4" key="3">
    <citation type="submission" date="2025-09" db="UniProtKB">
        <authorList>
            <consortium name="Ensembl"/>
        </authorList>
    </citation>
    <scope>IDENTIFICATION</scope>
    <source>
        <strain evidence="4">Isolate ISIS603380</strain>
    </source>
</reference>
<feature type="signal peptide" evidence="3">
    <location>
        <begin position="1"/>
        <end position="18"/>
    </location>
</feature>
<dbReference type="GO" id="GO:0035772">
    <property type="term" value="P:interleukin-13-mediated signaling pathway"/>
    <property type="evidence" value="ECO:0007669"/>
    <property type="project" value="Ensembl"/>
</dbReference>
<dbReference type="Ensembl" id="ENSLAFT00000008861.2">
    <property type="protein sequence ID" value="ENSLAFP00000007442.2"/>
    <property type="gene ID" value="ENSLAFG00000008861.2"/>
</dbReference>
<dbReference type="PRINTS" id="PR01929">
    <property type="entry name" value="INTRLEUKIN13"/>
</dbReference>
<dbReference type="AlphaFoldDB" id="G3T2N9"/>
<evidence type="ECO:0000256" key="3">
    <source>
        <dbReference type="SAM" id="SignalP"/>
    </source>
</evidence>